<sequence>MLKKKQVTLQNSIPGKFIPRNVSSSGSAFPSGANDNRFNSKMAELLASSSTINDENEFLSTKSSQDNLTSNELISNDSPSIHSKLFHRRIVTMIEASKKPNNDLSTTSTSSYTEQKSQPITFGQLRQATIASTCATINDDKSISHSIITDTEEKHQKNITSFTRDNNLDYNSITLKSSSKYQMNKERLYYSPSLEQLFEQQNIISQTKKEEEEKSQKSSLTVDEILAMYYSKVNVPTNIESHLPSLVYPNNTTTTTTSNSGFCIHSSVPSWNSSANNQYIVPSPRLLSNDQNKIRPPPPSYLSSVTKNAHRMAPIVPNSPQHLIHSGGSLPVLNHLYPRPSSSTQYPSNNLPNSTLSFSSILTNPTSNNSPRPPPPRYQSLTSNNIERSYSTLSCINDCSTSNQQIKTNNNNSSAGFDREFSRLLYGKDAEKTRRKKQKRKAFSDPVKRSVEEAGRSVEKGHRRITTHLNKTDTFKEEEDDDDDDEIESNRSINYKQELYLPSRRRRFHRQSDLIEKTRESTKKSLPSINPSLKRRIPSFLRVYSQASSSNDILLQWHLFNLSELESFYTMITRLYKNENLARVQLYEAYRAALISAHTSKTSSNSNAISTNL</sequence>
<dbReference type="GO" id="GO:0035329">
    <property type="term" value="P:hippo signaling"/>
    <property type="evidence" value="ECO:0007669"/>
    <property type="project" value="InterPro"/>
</dbReference>
<dbReference type="Proteomes" id="UP000663860">
    <property type="component" value="Unassembled WGS sequence"/>
</dbReference>
<evidence type="ECO:0000313" key="3">
    <source>
        <dbReference type="EMBL" id="CAF0792215.1"/>
    </source>
</evidence>
<dbReference type="InterPro" id="IPR030030">
    <property type="entry name" value="Sav"/>
</dbReference>
<dbReference type="GO" id="GO:0043065">
    <property type="term" value="P:positive regulation of apoptotic process"/>
    <property type="evidence" value="ECO:0007669"/>
    <property type="project" value="TreeGrafter"/>
</dbReference>
<dbReference type="PANTHER" id="PTHR47522:SF2">
    <property type="entry name" value="PROTEIN SALVADOR HOMOLOG 1"/>
    <property type="match status" value="1"/>
</dbReference>
<feature type="compositionally biased region" description="Polar residues" evidence="1">
    <location>
        <begin position="102"/>
        <end position="117"/>
    </location>
</feature>
<dbReference type="PANTHER" id="PTHR47522">
    <property type="entry name" value="SALVADOR FAMILY WW DOMAIN-CONTAINING PROTEIN 1"/>
    <property type="match status" value="1"/>
</dbReference>
<dbReference type="GO" id="GO:0008285">
    <property type="term" value="P:negative regulation of cell population proliferation"/>
    <property type="evidence" value="ECO:0007669"/>
    <property type="project" value="TreeGrafter"/>
</dbReference>
<gene>
    <name evidence="3" type="ORF">IZO911_LOCUS6463</name>
    <name evidence="4" type="ORF">KXQ929_LOCUS3096</name>
</gene>
<organism evidence="3 5">
    <name type="scientific">Adineta steineri</name>
    <dbReference type="NCBI Taxonomy" id="433720"/>
    <lineage>
        <taxon>Eukaryota</taxon>
        <taxon>Metazoa</taxon>
        <taxon>Spiralia</taxon>
        <taxon>Gnathifera</taxon>
        <taxon>Rotifera</taxon>
        <taxon>Eurotatoria</taxon>
        <taxon>Bdelloidea</taxon>
        <taxon>Adinetida</taxon>
        <taxon>Adinetidae</taxon>
        <taxon>Adineta</taxon>
    </lineage>
</organism>
<evidence type="ECO:0000313" key="4">
    <source>
        <dbReference type="EMBL" id="CAF3560074.1"/>
    </source>
</evidence>
<protein>
    <recommendedName>
        <fullName evidence="2">SARAH domain-containing protein</fullName>
    </recommendedName>
</protein>
<accession>A0A813S9R8</accession>
<evidence type="ECO:0000256" key="1">
    <source>
        <dbReference type="SAM" id="MobiDB-lite"/>
    </source>
</evidence>
<dbReference type="GO" id="GO:0060090">
    <property type="term" value="F:molecular adaptor activity"/>
    <property type="evidence" value="ECO:0007669"/>
    <property type="project" value="InterPro"/>
</dbReference>
<dbReference type="GO" id="GO:0006915">
    <property type="term" value="P:apoptotic process"/>
    <property type="evidence" value="ECO:0007669"/>
    <property type="project" value="InterPro"/>
</dbReference>
<feature type="compositionally biased region" description="Basic and acidic residues" evidence="1">
    <location>
        <begin position="442"/>
        <end position="460"/>
    </location>
</feature>
<reference evidence="3" key="1">
    <citation type="submission" date="2021-02" db="EMBL/GenBank/DDBJ databases">
        <authorList>
            <person name="Nowell W R."/>
        </authorList>
    </citation>
    <scope>NUCLEOTIDE SEQUENCE</scope>
</reference>
<dbReference type="GO" id="GO:0005829">
    <property type="term" value="C:cytosol"/>
    <property type="evidence" value="ECO:0007669"/>
    <property type="project" value="TreeGrafter"/>
</dbReference>
<dbReference type="InterPro" id="IPR011524">
    <property type="entry name" value="SARAH_dom"/>
</dbReference>
<proteinExistence type="predicted"/>
<dbReference type="EMBL" id="CAJOBB010000097">
    <property type="protein sequence ID" value="CAF3560074.1"/>
    <property type="molecule type" value="Genomic_DNA"/>
</dbReference>
<comment type="caution">
    <text evidence="3">The sequence shown here is derived from an EMBL/GenBank/DDBJ whole genome shotgun (WGS) entry which is preliminary data.</text>
</comment>
<dbReference type="PROSITE" id="PS50951">
    <property type="entry name" value="SARAH"/>
    <property type="match status" value="1"/>
</dbReference>
<dbReference type="AlphaFoldDB" id="A0A813S9R8"/>
<dbReference type="Proteomes" id="UP000663868">
    <property type="component" value="Unassembled WGS sequence"/>
</dbReference>
<feature type="region of interest" description="Disordered" evidence="1">
    <location>
        <begin position="97"/>
        <end position="117"/>
    </location>
</feature>
<evidence type="ECO:0000259" key="2">
    <source>
        <dbReference type="PROSITE" id="PS50951"/>
    </source>
</evidence>
<feature type="compositionally biased region" description="Polar residues" evidence="1">
    <location>
        <begin position="340"/>
        <end position="362"/>
    </location>
</feature>
<feature type="region of interest" description="Disordered" evidence="1">
    <location>
        <begin position="335"/>
        <end position="382"/>
    </location>
</feature>
<dbReference type="EMBL" id="CAJNOE010000040">
    <property type="protein sequence ID" value="CAF0792215.1"/>
    <property type="molecule type" value="Genomic_DNA"/>
</dbReference>
<evidence type="ECO:0000313" key="5">
    <source>
        <dbReference type="Proteomes" id="UP000663860"/>
    </source>
</evidence>
<feature type="compositionally biased region" description="Acidic residues" evidence="1">
    <location>
        <begin position="476"/>
        <end position="487"/>
    </location>
</feature>
<name>A0A813S9R8_9BILA</name>
<feature type="domain" description="SARAH" evidence="2">
    <location>
        <begin position="554"/>
        <end position="601"/>
    </location>
</feature>
<feature type="region of interest" description="Disordered" evidence="1">
    <location>
        <begin position="428"/>
        <end position="489"/>
    </location>
</feature>